<keyword evidence="1" id="KW-0812">Transmembrane</keyword>
<feature type="transmembrane region" description="Helical" evidence="1">
    <location>
        <begin position="12"/>
        <end position="32"/>
    </location>
</feature>
<keyword evidence="1" id="KW-1133">Transmembrane helix</keyword>
<sequence>MPNIAVSGVPVAVPLLGFAVLAIVVVSLALVLGRGVRPALWTCLLLSLAAIGALTLGSALDSGFTGAQGVNLEPFTEIDRGFNNRGTASWLNVVGNVAMFVPLGFAVACLARGGFWARTCIAMLVGGLLSTGIEAAQYSLGRVADIDDIILNTTGALAGGVLGALISVVVLRARRRPQ</sequence>
<proteinExistence type="predicted"/>
<feature type="transmembrane region" description="Helical" evidence="1">
    <location>
        <begin position="149"/>
        <end position="171"/>
    </location>
</feature>
<gene>
    <name evidence="3" type="ORF">Dac01nite_06460</name>
</gene>
<dbReference type="PANTHER" id="PTHR36834">
    <property type="entry name" value="MEMBRANE PROTEIN-RELATED"/>
    <property type="match status" value="1"/>
</dbReference>
<dbReference type="RefSeq" id="WP_203653320.1">
    <property type="nucleotide sequence ID" value="NZ_BONR01000001.1"/>
</dbReference>
<dbReference type="InterPro" id="IPR006976">
    <property type="entry name" value="VanZ-like"/>
</dbReference>
<organism evidence="3 4">
    <name type="scientific">Demequina activiva</name>
    <dbReference type="NCBI Taxonomy" id="1582364"/>
    <lineage>
        <taxon>Bacteria</taxon>
        <taxon>Bacillati</taxon>
        <taxon>Actinomycetota</taxon>
        <taxon>Actinomycetes</taxon>
        <taxon>Micrococcales</taxon>
        <taxon>Demequinaceae</taxon>
        <taxon>Demequina</taxon>
    </lineage>
</organism>
<dbReference type="EMBL" id="BONR01000001">
    <property type="protein sequence ID" value="GIG53894.1"/>
    <property type="molecule type" value="Genomic_DNA"/>
</dbReference>
<comment type="caution">
    <text evidence="3">The sequence shown here is derived from an EMBL/GenBank/DDBJ whole genome shotgun (WGS) entry which is preliminary data.</text>
</comment>
<reference evidence="3" key="1">
    <citation type="submission" date="2021-01" db="EMBL/GenBank/DDBJ databases">
        <title>Whole genome shotgun sequence of Demequina activiva NBRC 110675.</title>
        <authorList>
            <person name="Komaki H."/>
            <person name="Tamura T."/>
        </authorList>
    </citation>
    <scope>NUCLEOTIDE SEQUENCE</scope>
    <source>
        <strain evidence="3">NBRC 110675</strain>
    </source>
</reference>
<dbReference type="Proteomes" id="UP000652354">
    <property type="component" value="Unassembled WGS sequence"/>
</dbReference>
<feature type="transmembrane region" description="Helical" evidence="1">
    <location>
        <begin position="39"/>
        <end position="60"/>
    </location>
</feature>
<keyword evidence="4" id="KW-1185">Reference proteome</keyword>
<dbReference type="Pfam" id="PF04892">
    <property type="entry name" value="VanZ"/>
    <property type="match status" value="1"/>
</dbReference>
<accession>A0A919Q1G9</accession>
<dbReference type="PANTHER" id="PTHR36834:SF1">
    <property type="entry name" value="INTEGRAL MEMBRANE PROTEIN"/>
    <property type="match status" value="1"/>
</dbReference>
<feature type="transmembrane region" description="Helical" evidence="1">
    <location>
        <begin position="89"/>
        <end position="108"/>
    </location>
</feature>
<feature type="transmembrane region" description="Helical" evidence="1">
    <location>
        <begin position="115"/>
        <end position="137"/>
    </location>
</feature>
<protein>
    <recommendedName>
        <fullName evidence="2">VanZ-like domain-containing protein</fullName>
    </recommendedName>
</protein>
<name>A0A919Q1G9_9MICO</name>
<dbReference type="AlphaFoldDB" id="A0A919Q1G9"/>
<feature type="domain" description="VanZ-like" evidence="2">
    <location>
        <begin position="67"/>
        <end position="164"/>
    </location>
</feature>
<evidence type="ECO:0000259" key="2">
    <source>
        <dbReference type="Pfam" id="PF04892"/>
    </source>
</evidence>
<evidence type="ECO:0000313" key="3">
    <source>
        <dbReference type="EMBL" id="GIG53894.1"/>
    </source>
</evidence>
<keyword evidence="1" id="KW-0472">Membrane</keyword>
<dbReference type="InterPro" id="IPR053150">
    <property type="entry name" value="Teicoplanin_resist-assoc"/>
</dbReference>
<evidence type="ECO:0000256" key="1">
    <source>
        <dbReference type="SAM" id="Phobius"/>
    </source>
</evidence>
<evidence type="ECO:0000313" key="4">
    <source>
        <dbReference type="Proteomes" id="UP000652354"/>
    </source>
</evidence>